<dbReference type="AlphaFoldDB" id="A0A1M5QJI5"/>
<reference evidence="2 3" key="1">
    <citation type="submission" date="2016-11" db="EMBL/GenBank/DDBJ databases">
        <authorList>
            <person name="Jaros S."/>
            <person name="Januszkiewicz K."/>
            <person name="Wedrychowicz H."/>
        </authorList>
    </citation>
    <scope>NUCLEOTIDE SEQUENCE [LARGE SCALE GENOMIC DNA]</scope>
    <source>
        <strain evidence="2 3">GAS242</strain>
    </source>
</reference>
<accession>A0A1M5QJI5</accession>
<dbReference type="Proteomes" id="UP000190675">
    <property type="component" value="Chromosome I"/>
</dbReference>
<evidence type="ECO:0000313" key="2">
    <source>
        <dbReference type="EMBL" id="SHH13939.1"/>
    </source>
</evidence>
<evidence type="ECO:0000313" key="3">
    <source>
        <dbReference type="Proteomes" id="UP000190675"/>
    </source>
</evidence>
<gene>
    <name evidence="2" type="ORF">SAMN05444169_5964</name>
</gene>
<evidence type="ECO:0000256" key="1">
    <source>
        <dbReference type="SAM" id="MobiDB-lite"/>
    </source>
</evidence>
<protein>
    <submittedName>
        <fullName evidence="2">Uncharacterized protein</fullName>
    </submittedName>
</protein>
<feature type="region of interest" description="Disordered" evidence="1">
    <location>
        <begin position="1"/>
        <end position="22"/>
    </location>
</feature>
<dbReference type="EMBL" id="LT670818">
    <property type="protein sequence ID" value="SHH13939.1"/>
    <property type="molecule type" value="Genomic_DNA"/>
</dbReference>
<organism evidence="2 3">
    <name type="scientific">Bradyrhizobium erythrophlei</name>
    <dbReference type="NCBI Taxonomy" id="1437360"/>
    <lineage>
        <taxon>Bacteria</taxon>
        <taxon>Pseudomonadati</taxon>
        <taxon>Pseudomonadota</taxon>
        <taxon>Alphaproteobacteria</taxon>
        <taxon>Hyphomicrobiales</taxon>
        <taxon>Nitrobacteraceae</taxon>
        <taxon>Bradyrhizobium</taxon>
    </lineage>
</organism>
<feature type="compositionally biased region" description="Basic residues" evidence="1">
    <location>
        <begin position="108"/>
        <end position="117"/>
    </location>
</feature>
<feature type="compositionally biased region" description="Polar residues" evidence="1">
    <location>
        <begin position="1"/>
        <end position="17"/>
    </location>
</feature>
<feature type="region of interest" description="Disordered" evidence="1">
    <location>
        <begin position="89"/>
        <end position="118"/>
    </location>
</feature>
<proteinExistence type="predicted"/>
<name>A0A1M5QJI5_9BRAD</name>
<sequence length="203" mass="22067">MPENSSCGNLAHGNSGSRRLRPCNAVRNEAPLGSKTEMEGLCGGGVIGAAASPTGSSSRRALISLQTPPCAHGFNILQAQTEVLGRRLDVRPSGPKSATRRDQVPRRTAARRGRPMRQPRCAQLAPVFRRRALQPAPGNRLLFGFDDVSPHYLNCLVTLGCKVRPGFRLVERHCVIQALPFDDGRTLRRRPTLYLNNPSGRGA</sequence>